<keyword evidence="1" id="KW-0378">Hydrolase</keyword>
<dbReference type="Pfam" id="PF21467">
    <property type="entry name" value="BetaGal_gal-bd"/>
    <property type="match status" value="1"/>
</dbReference>
<dbReference type="Proteomes" id="UP000663845">
    <property type="component" value="Unassembled WGS sequence"/>
</dbReference>
<dbReference type="InterPro" id="IPR048913">
    <property type="entry name" value="BetaGal_gal-bd"/>
</dbReference>
<sequence>LLPTTISNGYWEKGIAYINKYNLGRYWPVMGPQVTLYTPGVWLNPSATNSLTMIELQSSPCGSKQTCSIELVDYPILDKPISFHAPLLFK</sequence>
<dbReference type="PANTHER" id="PTHR23421">
    <property type="entry name" value="BETA-GALACTOSIDASE RELATED"/>
    <property type="match status" value="1"/>
</dbReference>
<accession>A0A815NZW1</accession>
<evidence type="ECO:0000256" key="2">
    <source>
        <dbReference type="ARBA" id="ARBA00023295"/>
    </source>
</evidence>
<feature type="domain" description="Beta-galactosidase galactose-binding" evidence="3">
    <location>
        <begin position="4"/>
        <end position="46"/>
    </location>
</feature>
<proteinExistence type="predicted"/>
<comment type="caution">
    <text evidence="4">The sequence shown here is derived from an EMBL/GenBank/DDBJ whole genome shotgun (WGS) entry which is preliminary data.</text>
</comment>
<name>A0A815NZW1_9BILA</name>
<dbReference type="SUPFAM" id="SSF49785">
    <property type="entry name" value="Galactose-binding domain-like"/>
    <property type="match status" value="1"/>
</dbReference>
<dbReference type="GO" id="GO:0004553">
    <property type="term" value="F:hydrolase activity, hydrolyzing O-glycosyl compounds"/>
    <property type="evidence" value="ECO:0007669"/>
    <property type="project" value="InterPro"/>
</dbReference>
<feature type="non-terminal residue" evidence="4">
    <location>
        <position position="1"/>
    </location>
</feature>
<dbReference type="InterPro" id="IPR008979">
    <property type="entry name" value="Galactose-bd-like_sf"/>
</dbReference>
<dbReference type="InterPro" id="IPR001944">
    <property type="entry name" value="Glycoside_Hdrlase_35"/>
</dbReference>
<gene>
    <name evidence="4" type="ORF">JYZ213_LOCUS40206</name>
</gene>
<dbReference type="Gene3D" id="2.60.120.260">
    <property type="entry name" value="Galactose-binding domain-like"/>
    <property type="match status" value="1"/>
</dbReference>
<evidence type="ECO:0000313" key="4">
    <source>
        <dbReference type="EMBL" id="CAF1442464.1"/>
    </source>
</evidence>
<evidence type="ECO:0000256" key="1">
    <source>
        <dbReference type="ARBA" id="ARBA00022801"/>
    </source>
</evidence>
<reference evidence="4" key="1">
    <citation type="submission" date="2021-02" db="EMBL/GenBank/DDBJ databases">
        <authorList>
            <person name="Nowell W R."/>
        </authorList>
    </citation>
    <scope>NUCLEOTIDE SEQUENCE</scope>
</reference>
<dbReference type="GO" id="GO:0005975">
    <property type="term" value="P:carbohydrate metabolic process"/>
    <property type="evidence" value="ECO:0007669"/>
    <property type="project" value="InterPro"/>
</dbReference>
<dbReference type="AlphaFoldDB" id="A0A815NZW1"/>
<evidence type="ECO:0000259" key="3">
    <source>
        <dbReference type="Pfam" id="PF21467"/>
    </source>
</evidence>
<dbReference type="EMBL" id="CAJNOG010001426">
    <property type="protein sequence ID" value="CAF1442464.1"/>
    <property type="molecule type" value="Genomic_DNA"/>
</dbReference>
<evidence type="ECO:0000313" key="5">
    <source>
        <dbReference type="Proteomes" id="UP000663845"/>
    </source>
</evidence>
<organism evidence="4 5">
    <name type="scientific">Adineta steineri</name>
    <dbReference type="NCBI Taxonomy" id="433720"/>
    <lineage>
        <taxon>Eukaryota</taxon>
        <taxon>Metazoa</taxon>
        <taxon>Spiralia</taxon>
        <taxon>Gnathifera</taxon>
        <taxon>Rotifera</taxon>
        <taxon>Eurotatoria</taxon>
        <taxon>Bdelloidea</taxon>
        <taxon>Adinetida</taxon>
        <taxon>Adinetidae</taxon>
        <taxon>Adineta</taxon>
    </lineage>
</organism>
<protein>
    <recommendedName>
        <fullName evidence="3">Beta-galactosidase galactose-binding domain-containing protein</fullName>
    </recommendedName>
</protein>
<keyword evidence="2" id="KW-0326">Glycosidase</keyword>